<dbReference type="InterPro" id="IPR015947">
    <property type="entry name" value="PUA-like_sf"/>
</dbReference>
<accession>A0A8J3IDJ6</accession>
<organism evidence="1 2">
    <name type="scientific">Reticulibacter mediterranei</name>
    <dbReference type="NCBI Taxonomy" id="2778369"/>
    <lineage>
        <taxon>Bacteria</taxon>
        <taxon>Bacillati</taxon>
        <taxon>Chloroflexota</taxon>
        <taxon>Ktedonobacteria</taxon>
        <taxon>Ktedonobacterales</taxon>
        <taxon>Reticulibacteraceae</taxon>
        <taxon>Reticulibacter</taxon>
    </lineage>
</organism>
<sequence>MNQSNQMKIYPCGYSSDAALIMHLMQSHPRMLLIDTRHTPFSRITAWNEPTLRATYGERYRWAGKFLGNQNHTTGGPISLVDADTGIRGLVRYLQEGHPLILLCGCREYGMCHRSAIVALLQKTLPMVQVIMPDALPQLECVQCISIRQPWAWILTHPEVVQACGIPPKEVENREWFTRYRGPLYLHAGSQVDDSLFDTAGQLDHWYWQRCFGARGGQLARQMPQTSAEYSRKAIVGKAELVNVVKAHNSPWFVGRYGLALEQIQPFGPVLNYPGAQKLFAIPKMVIEQ</sequence>
<dbReference type="Proteomes" id="UP000597444">
    <property type="component" value="Unassembled WGS sequence"/>
</dbReference>
<reference evidence="1" key="1">
    <citation type="submission" date="2020-10" db="EMBL/GenBank/DDBJ databases">
        <title>Taxonomic study of unclassified bacteria belonging to the class Ktedonobacteria.</title>
        <authorList>
            <person name="Yabe S."/>
            <person name="Wang C.M."/>
            <person name="Zheng Y."/>
            <person name="Sakai Y."/>
            <person name="Cavaletti L."/>
            <person name="Monciardini P."/>
            <person name="Donadio S."/>
        </authorList>
    </citation>
    <scope>NUCLEOTIDE SEQUENCE</scope>
    <source>
        <strain evidence="1">ID150040</strain>
    </source>
</reference>
<evidence type="ECO:0000313" key="1">
    <source>
        <dbReference type="EMBL" id="GHO91518.1"/>
    </source>
</evidence>
<protein>
    <recommendedName>
        <fullName evidence="3">DUF488 domain-containing protein</fullName>
    </recommendedName>
</protein>
<comment type="caution">
    <text evidence="1">The sequence shown here is derived from an EMBL/GenBank/DDBJ whole genome shotgun (WGS) entry which is preliminary data.</text>
</comment>
<proteinExistence type="predicted"/>
<evidence type="ECO:0000313" key="2">
    <source>
        <dbReference type="Proteomes" id="UP000597444"/>
    </source>
</evidence>
<dbReference type="AlphaFoldDB" id="A0A8J3IDJ6"/>
<dbReference type="Gene3D" id="2.30.130.30">
    <property type="entry name" value="Hypothetical protein"/>
    <property type="match status" value="1"/>
</dbReference>
<dbReference type="SUPFAM" id="SSF88697">
    <property type="entry name" value="PUA domain-like"/>
    <property type="match status" value="1"/>
</dbReference>
<evidence type="ECO:0008006" key="3">
    <source>
        <dbReference type="Google" id="ProtNLM"/>
    </source>
</evidence>
<gene>
    <name evidence="1" type="ORF">KSF_015660</name>
</gene>
<dbReference type="EMBL" id="BNJK01000001">
    <property type="protein sequence ID" value="GHO91518.1"/>
    <property type="molecule type" value="Genomic_DNA"/>
</dbReference>
<keyword evidence="2" id="KW-1185">Reference proteome</keyword>
<name>A0A8J3IDJ6_9CHLR</name>